<organism evidence="1 2">
    <name type="scientific">Plasmodium malariae</name>
    <dbReference type="NCBI Taxonomy" id="5858"/>
    <lineage>
        <taxon>Eukaryota</taxon>
        <taxon>Sar</taxon>
        <taxon>Alveolata</taxon>
        <taxon>Apicomplexa</taxon>
        <taxon>Aconoidasida</taxon>
        <taxon>Haemosporida</taxon>
        <taxon>Plasmodiidae</taxon>
        <taxon>Plasmodium</taxon>
        <taxon>Plasmodium (Plasmodium)</taxon>
    </lineage>
</organism>
<dbReference type="Proteomes" id="UP000078597">
    <property type="component" value="Unassembled WGS sequence"/>
</dbReference>
<evidence type="ECO:0000313" key="2">
    <source>
        <dbReference type="Proteomes" id="UP000078597"/>
    </source>
</evidence>
<accession>A0A1A8WXP2</accession>
<reference evidence="2" key="1">
    <citation type="submission" date="2016-05" db="EMBL/GenBank/DDBJ databases">
        <authorList>
            <person name="Naeem Raeece"/>
        </authorList>
    </citation>
    <scope>NUCLEOTIDE SEQUENCE [LARGE SCALE GENOMIC DNA]</scope>
</reference>
<gene>
    <name evidence="1" type="ORF">PMALA_055770</name>
</gene>
<sequence>MKDLQLHSLTEVDSVKISFREGQGWYVGVFTEIKAKAHVATYVVSSSSGSIVRSIIHSTASNISCIVYIGAAALAFPIGYPRVTTHYFAISIDVYTYSTQKNFLAHPDFI</sequence>
<dbReference type="EMBL" id="FLQW01004218">
    <property type="protein sequence ID" value="SBS96653.1"/>
    <property type="molecule type" value="Genomic_DNA"/>
</dbReference>
<proteinExistence type="predicted"/>
<protein>
    <submittedName>
        <fullName evidence="1">Uncharacterized protein</fullName>
    </submittedName>
</protein>
<name>A0A1A8WXP2_PLAMA</name>
<dbReference type="AlphaFoldDB" id="A0A1A8WXP2"/>
<evidence type="ECO:0000313" key="1">
    <source>
        <dbReference type="EMBL" id="SBS96653.1"/>
    </source>
</evidence>